<dbReference type="PANTHER" id="PTHR11941">
    <property type="entry name" value="ENOYL-COA HYDRATASE-RELATED"/>
    <property type="match status" value="1"/>
</dbReference>
<organism evidence="3 4">
    <name type="scientific">Thermoflavimicrobium dichotomicum</name>
    <dbReference type="NCBI Taxonomy" id="46223"/>
    <lineage>
        <taxon>Bacteria</taxon>
        <taxon>Bacillati</taxon>
        <taxon>Bacillota</taxon>
        <taxon>Bacilli</taxon>
        <taxon>Bacillales</taxon>
        <taxon>Thermoactinomycetaceae</taxon>
        <taxon>Thermoflavimicrobium</taxon>
    </lineage>
</organism>
<dbReference type="InterPro" id="IPR001753">
    <property type="entry name" value="Enoyl-CoA_hydra/iso"/>
</dbReference>
<dbReference type="AlphaFoldDB" id="A0A1I3JWI2"/>
<evidence type="ECO:0000256" key="1">
    <source>
        <dbReference type="ARBA" id="ARBA00005254"/>
    </source>
</evidence>
<dbReference type="PANTHER" id="PTHR11941:SF54">
    <property type="entry name" value="ENOYL-COA HYDRATASE, MITOCHONDRIAL"/>
    <property type="match status" value="1"/>
</dbReference>
<dbReference type="FunFam" id="1.10.12.10:FF:000001">
    <property type="entry name" value="Probable enoyl-CoA hydratase, mitochondrial"/>
    <property type="match status" value="1"/>
</dbReference>
<gene>
    <name evidence="3" type="ORF">SAMN05421852_101234</name>
</gene>
<dbReference type="InterPro" id="IPR029045">
    <property type="entry name" value="ClpP/crotonase-like_dom_sf"/>
</dbReference>
<dbReference type="GO" id="GO:0006635">
    <property type="term" value="P:fatty acid beta-oxidation"/>
    <property type="evidence" value="ECO:0007669"/>
    <property type="project" value="TreeGrafter"/>
</dbReference>
<dbReference type="GO" id="GO:0016836">
    <property type="term" value="F:hydro-lyase activity"/>
    <property type="evidence" value="ECO:0007669"/>
    <property type="project" value="UniProtKB-ARBA"/>
</dbReference>
<evidence type="ECO:0000313" key="4">
    <source>
        <dbReference type="Proteomes" id="UP000199545"/>
    </source>
</evidence>
<dbReference type="Gene3D" id="1.10.12.10">
    <property type="entry name" value="Lyase 2-enoyl-coa Hydratase, Chain A, domain 2"/>
    <property type="match status" value="1"/>
</dbReference>
<reference evidence="3 4" key="1">
    <citation type="submission" date="2016-10" db="EMBL/GenBank/DDBJ databases">
        <authorList>
            <person name="de Groot N.N."/>
        </authorList>
    </citation>
    <scope>NUCLEOTIDE SEQUENCE [LARGE SCALE GENOMIC DNA]</scope>
    <source>
        <strain evidence="3 4">DSM 44778</strain>
    </source>
</reference>
<name>A0A1I3JWI2_9BACL</name>
<dbReference type="OrthoDB" id="9775794at2"/>
<dbReference type="EMBL" id="FORR01000001">
    <property type="protein sequence ID" value="SFI64526.1"/>
    <property type="molecule type" value="Genomic_DNA"/>
</dbReference>
<dbReference type="FunFam" id="3.90.226.10:FF:000009">
    <property type="entry name" value="Carnitinyl-CoA dehydratase"/>
    <property type="match status" value="1"/>
</dbReference>
<protein>
    <submittedName>
        <fullName evidence="3">Enoyl-CoA hydratase</fullName>
    </submittedName>
</protein>
<sequence length="262" mass="28551">MAQWEHILVEQGGNWVLLTLSRPKVLNALNRELLEELDEAITWVESSDDIRVVIITGAGEKAFVAGADITELREISSAIEAEQLALIGQRVFNRIENLSKPVIMAVNGFALGGGCELAMCGDIILAAENARFGQPEINLGVIPGYGGTQRLARAVGKNMAKYLCMTGDFLSAAEAKELGLVQKIFPSDLLLIEAKKLAEKIAQKAPIALNLIKKAIHQGLDADLETGLKMEAAYFGLTFQTEDRIEGMDAFLQKRQPQFKGQ</sequence>
<dbReference type="SUPFAM" id="SSF52096">
    <property type="entry name" value="ClpP/crotonase"/>
    <property type="match status" value="1"/>
</dbReference>
<dbReference type="Gene3D" id="3.90.226.10">
    <property type="entry name" value="2-enoyl-CoA Hydratase, Chain A, domain 1"/>
    <property type="match status" value="1"/>
</dbReference>
<dbReference type="Proteomes" id="UP000199545">
    <property type="component" value="Unassembled WGS sequence"/>
</dbReference>
<evidence type="ECO:0000313" key="3">
    <source>
        <dbReference type="EMBL" id="SFI64526.1"/>
    </source>
</evidence>
<keyword evidence="2" id="KW-0456">Lyase</keyword>
<dbReference type="RefSeq" id="WP_093227237.1">
    <property type="nucleotide sequence ID" value="NZ_FORR01000001.1"/>
</dbReference>
<dbReference type="STRING" id="46223.SAMN05421852_101234"/>
<dbReference type="CDD" id="cd06558">
    <property type="entry name" value="crotonase-like"/>
    <property type="match status" value="1"/>
</dbReference>
<comment type="similarity">
    <text evidence="1">Belongs to the enoyl-CoA hydratase/isomerase family.</text>
</comment>
<dbReference type="Pfam" id="PF00378">
    <property type="entry name" value="ECH_1"/>
    <property type="match status" value="1"/>
</dbReference>
<accession>A0A1I3JWI2</accession>
<evidence type="ECO:0000256" key="2">
    <source>
        <dbReference type="ARBA" id="ARBA00023239"/>
    </source>
</evidence>
<dbReference type="InterPro" id="IPR014748">
    <property type="entry name" value="Enoyl-CoA_hydra_C"/>
</dbReference>
<proteinExistence type="inferred from homology"/>
<keyword evidence="4" id="KW-1185">Reference proteome</keyword>